<dbReference type="RefSeq" id="WP_143065690.1">
    <property type="nucleotide sequence ID" value="NZ_FOIQ01000001.1"/>
</dbReference>
<dbReference type="Proteomes" id="UP000199373">
    <property type="component" value="Unassembled WGS sequence"/>
</dbReference>
<proteinExistence type="predicted"/>
<evidence type="ECO:0000313" key="1">
    <source>
        <dbReference type="EMBL" id="SEV83953.1"/>
    </source>
</evidence>
<evidence type="ECO:0000313" key="2">
    <source>
        <dbReference type="Proteomes" id="UP000199373"/>
    </source>
</evidence>
<name>A0A1I0M6H6_9BACT</name>
<protein>
    <submittedName>
        <fullName evidence="1">Uncharacterized protein</fullName>
    </submittedName>
</protein>
<organism evidence="1 2">
    <name type="scientific">Prevotella aff. ruminicola Tc2-24</name>
    <dbReference type="NCBI Taxonomy" id="81582"/>
    <lineage>
        <taxon>Bacteria</taxon>
        <taxon>Pseudomonadati</taxon>
        <taxon>Bacteroidota</taxon>
        <taxon>Bacteroidia</taxon>
        <taxon>Bacteroidales</taxon>
        <taxon>Prevotellaceae</taxon>
        <taxon>Prevotella</taxon>
    </lineage>
</organism>
<sequence length="172" mass="20101">MSLIRTWGNWMRSVFCLLFRRGSGRRENDLYVETLTEYLLQRSPLRPLSLSKGIPQGHGLVLRPALRQAQGPLSTRNAPGHRRWKGTVSSLTEAYTFLLNLPGVCLSRVECYMIADRLLYQVQINRQMEIIMREHTKGFDRWVCLTLLESKKPRLQIRLRLCEVETHELVSY</sequence>
<dbReference type="EMBL" id="FOIQ01000001">
    <property type="protein sequence ID" value="SEV83953.1"/>
    <property type="molecule type" value="Genomic_DNA"/>
</dbReference>
<accession>A0A1I0M6H6</accession>
<dbReference type="AlphaFoldDB" id="A0A1I0M6H6"/>
<gene>
    <name evidence="1" type="ORF">SAMN04487850_0375</name>
</gene>
<reference evidence="1 2" key="1">
    <citation type="submission" date="2016-10" db="EMBL/GenBank/DDBJ databases">
        <authorList>
            <person name="de Groot N.N."/>
        </authorList>
    </citation>
    <scope>NUCLEOTIDE SEQUENCE [LARGE SCALE GENOMIC DNA]</scope>
    <source>
        <strain evidence="1 2">TC2-24</strain>
    </source>
</reference>
<keyword evidence="2" id="KW-1185">Reference proteome</keyword>